<feature type="transmembrane region" description="Helical" evidence="1">
    <location>
        <begin position="138"/>
        <end position="157"/>
    </location>
</feature>
<dbReference type="RefSeq" id="WP_116014626.1">
    <property type="nucleotide sequence ID" value="NZ_QUOT01000001.1"/>
</dbReference>
<organism evidence="2 3">
    <name type="scientific">Thalassotalea euphylliae</name>
    <dbReference type="NCBI Taxonomy" id="1655234"/>
    <lineage>
        <taxon>Bacteria</taxon>
        <taxon>Pseudomonadati</taxon>
        <taxon>Pseudomonadota</taxon>
        <taxon>Gammaproteobacteria</taxon>
        <taxon>Alteromonadales</taxon>
        <taxon>Colwelliaceae</taxon>
        <taxon>Thalassotalea</taxon>
    </lineage>
</organism>
<keyword evidence="1" id="KW-1133">Transmembrane helix</keyword>
<feature type="transmembrane region" description="Helical" evidence="1">
    <location>
        <begin position="83"/>
        <end position="105"/>
    </location>
</feature>
<evidence type="ECO:0000256" key="1">
    <source>
        <dbReference type="SAM" id="Phobius"/>
    </source>
</evidence>
<comment type="caution">
    <text evidence="2">The sequence shown here is derived from an EMBL/GenBank/DDBJ whole genome shotgun (WGS) entry which is preliminary data.</text>
</comment>
<reference evidence="3" key="1">
    <citation type="submission" date="2018-08" db="EMBL/GenBank/DDBJ databases">
        <title>Thalassotalea euphylliae genome.</title>
        <authorList>
            <person name="Summers S."/>
            <person name="Rice S.A."/>
            <person name="Freckelton M.L."/>
            <person name="Nedved B.T."/>
            <person name="Hadfield M.G."/>
        </authorList>
    </citation>
    <scope>NUCLEOTIDE SEQUENCE [LARGE SCALE GENOMIC DNA]</scope>
    <source>
        <strain evidence="3">H3</strain>
    </source>
</reference>
<sequence>MTDKQLTDVELHEMQTSEPSVLDEQWSELVDDWQSQPYEKVDITQLVKQLKKRTLAAKTVLGLDVLATISLFAALVYSLSEQVIDWATVIYLSFGAFGSLIYTVIEFNIRIKTWRMDASDPKQAFEKNISGIKGAIQYANLWLISCFAILPIGNWYIWEVSKTSEKPIWPAYLFANLLIVVMLVGAYLYKRKRVKELNELNKIING</sequence>
<evidence type="ECO:0008006" key="4">
    <source>
        <dbReference type="Google" id="ProtNLM"/>
    </source>
</evidence>
<proteinExistence type="predicted"/>
<evidence type="ECO:0000313" key="3">
    <source>
        <dbReference type="Proteomes" id="UP000256899"/>
    </source>
</evidence>
<name>A0A3E0U0Y1_9GAMM</name>
<feature type="transmembrane region" description="Helical" evidence="1">
    <location>
        <begin position="169"/>
        <end position="189"/>
    </location>
</feature>
<accession>A0A3E0U0Y1</accession>
<protein>
    <recommendedName>
        <fullName evidence="4">DUF3278 domain-containing protein</fullName>
    </recommendedName>
</protein>
<dbReference type="EMBL" id="QUOT01000001">
    <property type="protein sequence ID" value="REL30360.1"/>
    <property type="molecule type" value="Genomic_DNA"/>
</dbReference>
<keyword evidence="3" id="KW-1185">Reference proteome</keyword>
<dbReference type="Proteomes" id="UP000256899">
    <property type="component" value="Unassembled WGS sequence"/>
</dbReference>
<feature type="transmembrane region" description="Helical" evidence="1">
    <location>
        <begin position="55"/>
        <end position="77"/>
    </location>
</feature>
<gene>
    <name evidence="2" type="ORF">DXX94_06340</name>
</gene>
<keyword evidence="1" id="KW-0812">Transmembrane</keyword>
<dbReference type="AlphaFoldDB" id="A0A3E0U0Y1"/>
<evidence type="ECO:0000313" key="2">
    <source>
        <dbReference type="EMBL" id="REL30360.1"/>
    </source>
</evidence>
<keyword evidence="1" id="KW-0472">Membrane</keyword>